<evidence type="ECO:0000259" key="5">
    <source>
        <dbReference type="PROSITE" id="PS50909"/>
    </source>
</evidence>
<feature type="compositionally biased region" description="Low complexity" evidence="3">
    <location>
        <begin position="318"/>
        <end position="341"/>
    </location>
</feature>
<evidence type="ECO:0000256" key="3">
    <source>
        <dbReference type="SAM" id="MobiDB-lite"/>
    </source>
</evidence>
<dbReference type="SUPFAM" id="SSF48464">
    <property type="entry name" value="ENTH/VHS domain"/>
    <property type="match status" value="1"/>
</dbReference>
<feature type="region of interest" description="Disordered" evidence="3">
    <location>
        <begin position="391"/>
        <end position="426"/>
    </location>
</feature>
<gene>
    <name evidence="6" type="ORF">CCH79_00019429</name>
</gene>
<dbReference type="PANTHER" id="PTHR13856">
    <property type="entry name" value="VHS DOMAIN CONTAINING PROTEIN FAMILY"/>
    <property type="match status" value="1"/>
</dbReference>
<dbReference type="GO" id="GO:0035091">
    <property type="term" value="F:phosphatidylinositol binding"/>
    <property type="evidence" value="ECO:0007669"/>
    <property type="project" value="InterPro"/>
</dbReference>
<evidence type="ECO:0000313" key="6">
    <source>
        <dbReference type="EMBL" id="PWA16154.1"/>
    </source>
</evidence>
<dbReference type="PANTHER" id="PTHR13856:SF31">
    <property type="entry name" value="TOM1-LIKE PROTEIN 2"/>
    <property type="match status" value="1"/>
</dbReference>
<dbReference type="GO" id="GO:0043130">
    <property type="term" value="F:ubiquitin binding"/>
    <property type="evidence" value="ECO:0007669"/>
    <property type="project" value="InterPro"/>
</dbReference>
<feature type="compositionally biased region" description="Low complexity" evidence="3">
    <location>
        <begin position="238"/>
        <end position="252"/>
    </location>
</feature>
<reference evidence="6 7" key="1">
    <citation type="journal article" date="2018" name="G3 (Bethesda)">
        <title>A High-Quality Reference Genome for the Invasive Mosquitofish Gambusia affinis Using a Chicago Library.</title>
        <authorList>
            <person name="Hoffberg S.L."/>
            <person name="Troendle N.J."/>
            <person name="Glenn T.C."/>
            <person name="Mahmud O."/>
            <person name="Louha S."/>
            <person name="Chalopin D."/>
            <person name="Bennetzen J.L."/>
            <person name="Mauricio R."/>
        </authorList>
    </citation>
    <scope>NUCLEOTIDE SEQUENCE [LARGE SCALE GENOMIC DNA]</scope>
    <source>
        <strain evidence="6">NE01/NJP1002.9</strain>
        <tissue evidence="6">Muscle</tissue>
    </source>
</reference>
<dbReference type="InterPro" id="IPR038425">
    <property type="entry name" value="GAT_sf"/>
</dbReference>
<dbReference type="EMBL" id="NHOQ01002507">
    <property type="protein sequence ID" value="PWA16154.1"/>
    <property type="molecule type" value="Genomic_DNA"/>
</dbReference>
<evidence type="ECO:0008006" key="8">
    <source>
        <dbReference type="Google" id="ProtNLM"/>
    </source>
</evidence>
<dbReference type="GO" id="GO:0015031">
    <property type="term" value="P:protein transport"/>
    <property type="evidence" value="ECO:0007669"/>
    <property type="project" value="UniProtKB-KW"/>
</dbReference>
<dbReference type="GO" id="GO:0016020">
    <property type="term" value="C:membrane"/>
    <property type="evidence" value="ECO:0007669"/>
    <property type="project" value="TreeGrafter"/>
</dbReference>
<keyword evidence="2" id="KW-0653">Protein transport</keyword>
<comment type="caution">
    <text evidence="6">The sequence shown here is derived from an EMBL/GenBank/DDBJ whole genome shotgun (WGS) entry which is preliminary data.</text>
</comment>
<evidence type="ECO:0000256" key="1">
    <source>
        <dbReference type="ARBA" id="ARBA00022448"/>
    </source>
</evidence>
<dbReference type="GO" id="GO:0005768">
    <property type="term" value="C:endosome"/>
    <property type="evidence" value="ECO:0007669"/>
    <property type="project" value="TreeGrafter"/>
</dbReference>
<dbReference type="PROSITE" id="PS50179">
    <property type="entry name" value="VHS"/>
    <property type="match status" value="1"/>
</dbReference>
<feature type="domain" description="VHS" evidence="4">
    <location>
        <begin position="63"/>
        <end position="211"/>
    </location>
</feature>
<dbReference type="Pfam" id="PF00790">
    <property type="entry name" value="VHS"/>
    <property type="match status" value="2"/>
</dbReference>
<dbReference type="AlphaFoldDB" id="A0A315UYL0"/>
<evidence type="ECO:0000259" key="4">
    <source>
        <dbReference type="PROSITE" id="PS50179"/>
    </source>
</evidence>
<evidence type="ECO:0000313" key="7">
    <source>
        <dbReference type="Proteomes" id="UP000250572"/>
    </source>
</evidence>
<keyword evidence="1" id="KW-0813">Transport</keyword>
<dbReference type="InterPro" id="IPR008942">
    <property type="entry name" value="ENTH_VHS"/>
</dbReference>
<dbReference type="Gene3D" id="1.25.40.90">
    <property type="match status" value="1"/>
</dbReference>
<keyword evidence="7" id="KW-1185">Reference proteome</keyword>
<feature type="domain" description="GAT" evidence="5">
    <location>
        <begin position="495"/>
        <end position="583"/>
    </location>
</feature>
<name>A0A315UYL0_GAMAF</name>
<dbReference type="GO" id="GO:0030276">
    <property type="term" value="F:clathrin binding"/>
    <property type="evidence" value="ECO:0007669"/>
    <property type="project" value="TreeGrafter"/>
</dbReference>
<dbReference type="SUPFAM" id="SSF89009">
    <property type="entry name" value="GAT-like domain"/>
    <property type="match status" value="1"/>
</dbReference>
<dbReference type="InterPro" id="IPR004152">
    <property type="entry name" value="GAT_dom"/>
</dbReference>
<dbReference type="Proteomes" id="UP000250572">
    <property type="component" value="Unassembled WGS sequence"/>
</dbReference>
<feature type="region of interest" description="Disordered" evidence="3">
    <location>
        <begin position="465"/>
        <end position="490"/>
    </location>
</feature>
<accession>A0A315UYL0</accession>
<sequence>MYELRARTAAGALFVHLSSESSTTSPIASSPSSHGLTCLLLSKMEFLLGNPFSTPVGHCIERATDGSLQSEDWTLNMEICDIINETEDGPQNARLTSGSVSLPFRPKDAMRAVKKRLSGNRNYREVMLTLTVLETCVKNCGHRFHSLVTSKDFVDGVLVKVISPKNNPPTIVQDKVLALIQAWAEAFRSSPDLTGVVQVYEELKRKGIEFPTSELETLSPIHTPQRAASAPEGDSALHKYSSSSSKTKAAPQSVPPAYSAPQAPGLQPGGAVTPSPEQRFRSGRSSAQSVNNGVLNEATEDNLIDLGPGSPAVVSNMPSAAPSSLPPALSSAAGRPSSPASLASRLAGLDVGADSVSSTLSALSSCKPAAPQDDFDVFAQTRSSALAEPHRTLSAADAAADGPPPTLDVQQPAAAGAGRERQSSVMDDIEEWLSTDVKGDEGEEGVTSEALLLPEFDKFLEERAKAAETGPPSPPSGAAQGTPSRKKTGRQEDALLAIRLRSELDVVRGNTKVMSEMLTEMVPGQEDASDYELLQELNRTCRAMQQRIVELISCVSNEAVTEELLHANDDLNNIFLRYDSTTVRSPPCLCSSSHQVAPAAANPPVCCPANNVCFYGECSYYCSTEHALCGKPDQIEGSLAAFLPDLALAKRKTWRNPWRRSYHKRKKAEWQVDPDYCEEVKQTPPYDSGSRLLDVMDMTVFDFLMGRSLLQCYLGNRRSLHSCLHPPSGLCAGNMDRHHYETFEKFGNETFIIHLDNGRGFGKHSHDEMSILVPLLQCCRVRKSTHLRLQLLAKEEYKLSVLMAESMTRDRLDPILIQPHLDALDRRLRLVLKALSDCIDKEGYGYVVEDDLQGDPGVRSGPRTR</sequence>
<feature type="compositionally biased region" description="Polar residues" evidence="3">
    <location>
        <begin position="283"/>
        <end position="294"/>
    </location>
</feature>
<dbReference type="GO" id="GO:0007165">
    <property type="term" value="P:signal transduction"/>
    <property type="evidence" value="ECO:0007669"/>
    <property type="project" value="TreeGrafter"/>
</dbReference>
<proteinExistence type="predicted"/>
<dbReference type="PROSITE" id="PS50909">
    <property type="entry name" value="GAT"/>
    <property type="match status" value="1"/>
</dbReference>
<evidence type="ECO:0000256" key="2">
    <source>
        <dbReference type="ARBA" id="ARBA00022927"/>
    </source>
</evidence>
<protein>
    <recommendedName>
        <fullName evidence="8">VHS domain-containing protein</fullName>
    </recommendedName>
</protein>
<dbReference type="SMART" id="SM00288">
    <property type="entry name" value="VHS"/>
    <property type="match status" value="1"/>
</dbReference>
<dbReference type="Pfam" id="PF03127">
    <property type="entry name" value="GAT"/>
    <property type="match status" value="1"/>
</dbReference>
<dbReference type="InterPro" id="IPR002014">
    <property type="entry name" value="VHS_dom"/>
</dbReference>
<dbReference type="Gene3D" id="1.20.58.160">
    <property type="match status" value="1"/>
</dbReference>
<feature type="region of interest" description="Disordered" evidence="3">
    <location>
        <begin position="215"/>
        <end position="341"/>
    </location>
</feature>
<dbReference type="Pfam" id="PF06702">
    <property type="entry name" value="Fam20C"/>
    <property type="match status" value="2"/>
</dbReference>
<dbReference type="InterPro" id="IPR009581">
    <property type="entry name" value="FAM20_C"/>
</dbReference>
<organism evidence="6 7">
    <name type="scientific">Gambusia affinis</name>
    <name type="common">Western mosquitofish</name>
    <name type="synonym">Heterandria affinis</name>
    <dbReference type="NCBI Taxonomy" id="33528"/>
    <lineage>
        <taxon>Eukaryota</taxon>
        <taxon>Metazoa</taxon>
        <taxon>Chordata</taxon>
        <taxon>Craniata</taxon>
        <taxon>Vertebrata</taxon>
        <taxon>Euteleostomi</taxon>
        <taxon>Actinopterygii</taxon>
        <taxon>Neopterygii</taxon>
        <taxon>Teleostei</taxon>
        <taxon>Neoteleostei</taxon>
        <taxon>Acanthomorphata</taxon>
        <taxon>Ovalentaria</taxon>
        <taxon>Atherinomorphae</taxon>
        <taxon>Cyprinodontiformes</taxon>
        <taxon>Poeciliidae</taxon>
        <taxon>Poeciliinae</taxon>
        <taxon>Gambusia</taxon>
    </lineage>
</organism>